<keyword evidence="2" id="KW-1185">Reference proteome</keyword>
<reference evidence="2" key="1">
    <citation type="submission" date="2017-03" db="EMBL/GenBank/DDBJ databases">
        <title>Full genome sequence of a non-lethal Shewanella isolate that potentiates virulence of Vibio parahaemolyticus causing acute hepatopancreatic necrosis disease (AHPND) in shrimp.</title>
        <authorList>
            <person name="Prachumwat A."/>
            <person name="Sritunyalucksana K."/>
        </authorList>
    </citation>
    <scope>NUCLEOTIDE SEQUENCE [LARGE SCALE GENOMIC DNA]</scope>
    <source>
        <strain evidence="2">TH2012</strain>
    </source>
</reference>
<protein>
    <recommendedName>
        <fullName evidence="3">SMI1 / KNR4 family protein</fullName>
    </recommendedName>
</protein>
<dbReference type="EMBL" id="CP020373">
    <property type="protein sequence ID" value="AZQ11501.1"/>
    <property type="molecule type" value="Genomic_DNA"/>
</dbReference>
<evidence type="ECO:0008006" key="3">
    <source>
        <dbReference type="Google" id="ProtNLM"/>
    </source>
</evidence>
<evidence type="ECO:0000313" key="2">
    <source>
        <dbReference type="Proteomes" id="UP000278437"/>
    </source>
</evidence>
<name>A0ABM7DPA6_9GAMM</name>
<gene>
    <name evidence="1" type="ORF">STH12_02423</name>
</gene>
<organism evidence="1 2">
    <name type="scientific">Shewanella khirikhana</name>
    <dbReference type="NCBI Taxonomy" id="1965282"/>
    <lineage>
        <taxon>Bacteria</taxon>
        <taxon>Pseudomonadati</taxon>
        <taxon>Pseudomonadota</taxon>
        <taxon>Gammaproteobacteria</taxon>
        <taxon>Alteromonadales</taxon>
        <taxon>Shewanellaceae</taxon>
        <taxon>Shewanella</taxon>
    </lineage>
</organism>
<accession>A0ABM7DPA6</accession>
<evidence type="ECO:0000313" key="1">
    <source>
        <dbReference type="EMBL" id="AZQ11501.1"/>
    </source>
</evidence>
<dbReference type="RefSeq" id="WP_126169507.1">
    <property type="nucleotide sequence ID" value="NZ_CP020373.1"/>
</dbReference>
<dbReference type="Proteomes" id="UP000278437">
    <property type="component" value="Chromosome"/>
</dbReference>
<dbReference type="SUPFAM" id="SSF160631">
    <property type="entry name" value="SMI1/KNR4-like"/>
    <property type="match status" value="1"/>
</dbReference>
<sequence length="143" mass="15956">MLSDKVIDFLKGNGWWFDEVSVPYKVALESIGISAETQIGFFYLHAEAGPEFFGEKGAMHQLCWFIINTDYVLGADSLRKSLGIPPELIPLDSFEGGGGSFYNSKNGQVVELCLGQSLIDYLNDGPTKSWDNFNSYLEYFFGL</sequence>
<dbReference type="InterPro" id="IPR037883">
    <property type="entry name" value="Knr4/Smi1-like_sf"/>
</dbReference>
<proteinExistence type="predicted"/>